<feature type="compositionally biased region" description="Acidic residues" evidence="1">
    <location>
        <begin position="567"/>
        <end position="578"/>
    </location>
</feature>
<feature type="domain" description="Transglycosylase SLT" evidence="3">
    <location>
        <begin position="182"/>
        <end position="224"/>
    </location>
</feature>
<comment type="caution">
    <text evidence="4">The sequence shown here is derived from an EMBL/GenBank/DDBJ whole genome shotgun (WGS) entry which is preliminary data.</text>
</comment>
<dbReference type="InterPro" id="IPR023346">
    <property type="entry name" value="Lysozyme-like_dom_sf"/>
</dbReference>
<feature type="compositionally biased region" description="Pro residues" evidence="1">
    <location>
        <begin position="329"/>
        <end position="340"/>
    </location>
</feature>
<accession>A0ABW6ERN0</accession>
<dbReference type="CDD" id="cd13399">
    <property type="entry name" value="Slt35-like"/>
    <property type="match status" value="1"/>
</dbReference>
<feature type="compositionally biased region" description="Pro residues" evidence="1">
    <location>
        <begin position="299"/>
        <end position="318"/>
    </location>
</feature>
<feature type="compositionally biased region" description="Low complexity" evidence="1">
    <location>
        <begin position="81"/>
        <end position="91"/>
    </location>
</feature>
<feature type="compositionally biased region" description="Low complexity" evidence="1">
    <location>
        <begin position="579"/>
        <end position="602"/>
    </location>
</feature>
<keyword evidence="4" id="KW-0808">Transferase</keyword>
<reference evidence="4 5" key="1">
    <citation type="submission" date="2024-09" db="EMBL/GenBank/DDBJ databases">
        <title>The Natural Products Discovery Center: Release of the First 8490 Sequenced Strains for Exploring Actinobacteria Biosynthetic Diversity.</title>
        <authorList>
            <person name="Kalkreuter E."/>
            <person name="Kautsar S.A."/>
            <person name="Yang D."/>
            <person name="Bader C.D."/>
            <person name="Teijaro C.N."/>
            <person name="Fluegel L."/>
            <person name="Davis C.M."/>
            <person name="Simpson J.R."/>
            <person name="Lauterbach L."/>
            <person name="Steele A.D."/>
            <person name="Gui C."/>
            <person name="Meng S."/>
            <person name="Li G."/>
            <person name="Viehrig K."/>
            <person name="Ye F."/>
            <person name="Su P."/>
            <person name="Kiefer A.F."/>
            <person name="Nichols A."/>
            <person name="Cepeda A.J."/>
            <person name="Yan W."/>
            <person name="Fan B."/>
            <person name="Jiang Y."/>
            <person name="Adhikari A."/>
            <person name="Zheng C.-J."/>
            <person name="Schuster L."/>
            <person name="Cowan T.M."/>
            <person name="Smanski M.J."/>
            <person name="Chevrette M.G."/>
            <person name="De Carvalho L.P.S."/>
            <person name="Shen B."/>
        </authorList>
    </citation>
    <scope>NUCLEOTIDE SEQUENCE [LARGE SCALE GENOMIC DNA]</scope>
    <source>
        <strain evidence="4 5">NPDC058546</strain>
    </source>
</reference>
<dbReference type="InterPro" id="IPR008964">
    <property type="entry name" value="Invasin/intimin_cell_adhesion"/>
</dbReference>
<dbReference type="PRINTS" id="PR01217">
    <property type="entry name" value="PRICHEXTENSN"/>
</dbReference>
<name>A0ABW6ERN0_9ACTN</name>
<dbReference type="InterPro" id="IPR043426">
    <property type="entry name" value="MltB-like"/>
</dbReference>
<evidence type="ECO:0000313" key="4">
    <source>
        <dbReference type="EMBL" id="MFD4216710.1"/>
    </source>
</evidence>
<dbReference type="EMBL" id="JBHXOF010000023">
    <property type="protein sequence ID" value="MFD4216710.1"/>
    <property type="molecule type" value="Genomic_DNA"/>
</dbReference>
<dbReference type="RefSeq" id="WP_382826223.1">
    <property type="nucleotide sequence ID" value="NZ_JBHXLY010000010.1"/>
</dbReference>
<dbReference type="Proteomes" id="UP001598251">
    <property type="component" value="Unassembled WGS sequence"/>
</dbReference>
<feature type="region of interest" description="Disordered" evidence="1">
    <location>
        <begin position="565"/>
        <end position="602"/>
    </location>
</feature>
<feature type="signal peptide" evidence="2">
    <location>
        <begin position="1"/>
        <end position="33"/>
    </location>
</feature>
<dbReference type="SUPFAM" id="SSF49373">
    <property type="entry name" value="Invasin/intimin cell-adhesion fragments"/>
    <property type="match status" value="1"/>
</dbReference>
<feature type="chain" id="PRO_5047188134" evidence="2">
    <location>
        <begin position="34"/>
        <end position="602"/>
    </location>
</feature>
<organism evidence="4 5">
    <name type="scientific">Streptomyces sindenensis</name>
    <dbReference type="NCBI Taxonomy" id="67363"/>
    <lineage>
        <taxon>Bacteria</taxon>
        <taxon>Bacillati</taxon>
        <taxon>Actinomycetota</taxon>
        <taxon>Actinomycetes</taxon>
        <taxon>Kitasatosporales</taxon>
        <taxon>Streptomycetaceae</taxon>
        <taxon>Streptomyces</taxon>
    </lineage>
</organism>
<evidence type="ECO:0000259" key="3">
    <source>
        <dbReference type="Pfam" id="PF13406"/>
    </source>
</evidence>
<dbReference type="PROSITE" id="PS51318">
    <property type="entry name" value="TAT"/>
    <property type="match status" value="1"/>
</dbReference>
<dbReference type="EC" id="2.4.-.-" evidence="4"/>
<evidence type="ECO:0000256" key="2">
    <source>
        <dbReference type="SAM" id="SignalP"/>
    </source>
</evidence>
<feature type="region of interest" description="Disordered" evidence="1">
    <location>
        <begin position="35"/>
        <end position="91"/>
    </location>
</feature>
<dbReference type="PANTHER" id="PTHR30163:SF8">
    <property type="entry name" value="LYTIC MUREIN TRANSGLYCOSYLASE"/>
    <property type="match status" value="1"/>
</dbReference>
<keyword evidence="4" id="KW-0328">Glycosyltransferase</keyword>
<dbReference type="GO" id="GO:0016757">
    <property type="term" value="F:glycosyltransferase activity"/>
    <property type="evidence" value="ECO:0007669"/>
    <property type="project" value="UniProtKB-KW"/>
</dbReference>
<dbReference type="InterPro" id="IPR031304">
    <property type="entry name" value="SLT_2"/>
</dbReference>
<feature type="region of interest" description="Disordered" evidence="1">
    <location>
        <begin position="264"/>
        <end position="355"/>
    </location>
</feature>
<proteinExistence type="predicted"/>
<keyword evidence="2" id="KW-0732">Signal</keyword>
<sequence>MAAHMRRRLRKGATTTAVAAAAVAALTASQAPAATLADGSAGSGDPTAAGEDTASGETDGAATGNSPYYTDLPPLVTPDRPGSSSGLPAAGGAEAGIPASVLAAYKQAERTVATTDPSCRLPWQLLAAIGKVESGQARGGRVDAQGTASPRILGPALNGQGFALIKDTDGGAYDGDAVHDRAVGPMQFIPSTWASWGQDANGDGRKDPNNIYDAALAAGRYLCANDRDLALAADLDQAVLSYNRSTEYLRTVRSWFSYYQRGTHEIPDGTGTLPSTPSTPTPSPSPRPGTGSGTGPSATPTPKPSPSKPGGKPSPDPTKPGGGGSTSPTPKPPTPTPTPPSETFGSLENAGTGPLRATAGQEFDERVSVLARNAAGAPLAKVPVTFTVTGDTGTLFAGGTKTVTVRTGADGTATAPKLQAGEKAGEFTVTAVAGTGRLRTLTYAATVTARQADAIARTDEKALVAAPGEKFADAVTVKATYKDAAAAGVAVTATMVKDRLGAIDNDKGPYFKDADGEPVRTLTGLTTDAEGQLRLPEIFADDNEGTYLLRLTTEGGASIVVELTVEAPEETAPEEPAETPDATETPAPEAPDATETPAATKP</sequence>
<evidence type="ECO:0000256" key="1">
    <source>
        <dbReference type="SAM" id="MobiDB-lite"/>
    </source>
</evidence>
<keyword evidence="5" id="KW-1185">Reference proteome</keyword>
<dbReference type="Gene3D" id="1.10.530.10">
    <property type="match status" value="1"/>
</dbReference>
<dbReference type="SUPFAM" id="SSF53955">
    <property type="entry name" value="Lysozyme-like"/>
    <property type="match status" value="1"/>
</dbReference>
<evidence type="ECO:0000313" key="5">
    <source>
        <dbReference type="Proteomes" id="UP001598251"/>
    </source>
</evidence>
<gene>
    <name evidence="4" type="ORF">ACFWSS_27965</name>
</gene>
<dbReference type="InterPro" id="IPR006311">
    <property type="entry name" value="TAT_signal"/>
</dbReference>
<dbReference type="Pfam" id="PF13406">
    <property type="entry name" value="SLT_2"/>
    <property type="match status" value="1"/>
</dbReference>
<feature type="compositionally biased region" description="Pro residues" evidence="1">
    <location>
        <begin position="277"/>
        <end position="287"/>
    </location>
</feature>
<protein>
    <submittedName>
        <fullName evidence="4">Lytic murein transglycosylase</fullName>
        <ecNumber evidence="4">2.4.-.-</ecNumber>
    </submittedName>
</protein>
<dbReference type="PANTHER" id="PTHR30163">
    <property type="entry name" value="MEMBRANE-BOUND LYTIC MUREIN TRANSGLYCOSYLASE B"/>
    <property type="match status" value="1"/>
</dbReference>